<gene>
    <name evidence="5" type="ORF">PACLA_8A062475</name>
</gene>
<evidence type="ECO:0000256" key="3">
    <source>
        <dbReference type="ARBA" id="ARBA00022833"/>
    </source>
</evidence>
<dbReference type="InterPro" id="IPR029309">
    <property type="entry name" value="CaRF"/>
</dbReference>
<proteinExistence type="predicted"/>
<feature type="compositionally biased region" description="Acidic residues" evidence="4">
    <location>
        <begin position="597"/>
        <end position="611"/>
    </location>
</feature>
<dbReference type="InterPro" id="IPR007527">
    <property type="entry name" value="Znf_SWIM"/>
</dbReference>
<keyword evidence="6" id="KW-1185">Reference proteome</keyword>
<feature type="compositionally biased region" description="Polar residues" evidence="4">
    <location>
        <begin position="566"/>
        <end position="576"/>
    </location>
</feature>
<evidence type="ECO:0000313" key="5">
    <source>
        <dbReference type="EMBL" id="CAB4041971.1"/>
    </source>
</evidence>
<evidence type="ECO:0000256" key="1">
    <source>
        <dbReference type="ARBA" id="ARBA00022723"/>
    </source>
</evidence>
<dbReference type="EMBL" id="CACRXK020029243">
    <property type="protein sequence ID" value="CAB4041971.1"/>
    <property type="molecule type" value="Genomic_DNA"/>
</dbReference>
<dbReference type="Pfam" id="PF15299">
    <property type="entry name" value="ALS2CR8"/>
    <property type="match status" value="1"/>
</dbReference>
<feature type="non-terminal residue" evidence="5">
    <location>
        <position position="1"/>
    </location>
</feature>
<dbReference type="PANTHER" id="PTHR47456:SF4">
    <property type="entry name" value="SWIM-TYPE DOMAIN-CONTAINING PROTEIN"/>
    <property type="match status" value="1"/>
</dbReference>
<keyword evidence="1" id="KW-0479">Metal-binding</keyword>
<dbReference type="Pfam" id="PF04434">
    <property type="entry name" value="SWIM"/>
    <property type="match status" value="1"/>
</dbReference>
<feature type="compositionally biased region" description="Basic and acidic residues" evidence="4">
    <location>
        <begin position="612"/>
        <end position="622"/>
    </location>
</feature>
<reference evidence="5" key="1">
    <citation type="submission" date="2020-04" db="EMBL/GenBank/DDBJ databases">
        <authorList>
            <person name="Alioto T."/>
            <person name="Alioto T."/>
            <person name="Gomez Garrido J."/>
        </authorList>
    </citation>
    <scope>NUCLEOTIDE SEQUENCE</scope>
    <source>
        <strain evidence="5">A484AB</strain>
    </source>
</reference>
<dbReference type="GO" id="GO:0003700">
    <property type="term" value="F:DNA-binding transcription factor activity"/>
    <property type="evidence" value="ECO:0007669"/>
    <property type="project" value="InterPro"/>
</dbReference>
<evidence type="ECO:0000313" key="6">
    <source>
        <dbReference type="Proteomes" id="UP001152795"/>
    </source>
</evidence>
<sequence length="859" mass="101170">HRRYGNTKATLPTWNNEGFREPRKVVCLEIQIRTVKGDLEKGKKPEFKICHFVRFPLLNTHKGHPIGDNARIHQIVDNQIIAKVDDLVKKNITNTNEVKRFLQEYVKKELFENAPEDEIPEPTNRKFYPTKKDLQNHIARSIFAMKTCKDDQEALRRKIETWQEETPETNFYYRPCNPIDEVKQPKQSQKVTFLFVHQEPWQQRLLARYGSKLVLMDATYKATKYALPLFFICVNTNAGYKVIAEFITQYENHQSISEALAILKSWNPNWSPLSWMLDYSGVEISAVEEQFPKSVVYICDFHRLQAWQRWVRKSKNGLTQNEQEELMHYLKKIADAKTKEDYEDAVEELRDLPLYDEKENVQKYIENTWLSCSFRWARAFRIHEVDQVVNTNNGVEAQNRLLKYNYLPYSIDKSVYGIATMLVESFIPESYTSYRNMNMKLSDKYRSYNAMIPKYLHNRPPIFIKHCLKSQFAAEEFRDRDIVCQDAQQGIFQVRSSSEYGKHHTILFYIPSCTCESWQRSHYPCKHFYAVFNYYEEWSFQSLPSAYRNSPFLTLDSEIVEMKQPTMDSETTSTYGNEEENELEKPPKSEETKEDEKHDDDEFKEGDEMQQEEQRSIKHDTRQLSDLQIGTLQKQLREESKEIIDISYLVDNKDAINDALKKLENVHQDLRKHTKVKSGISLRLSPQKRKLKLSSTDYHKVFYKKLERRKKYKRQDKNKDSFVIDPTCVDDTQNNANGTNAVHQQKANRKSNIRVGQFKMKRKTSSAETGSALKRTTKVVKRPLRTSNTTNVSEPFQRLRMAPQWKMKTNDTMLKFGPYNVTPGDLWTLMPVQCLQPQDYKMLATSLSRSFIPGWLVDS</sequence>
<evidence type="ECO:0000256" key="2">
    <source>
        <dbReference type="ARBA" id="ARBA00022771"/>
    </source>
</evidence>
<organism evidence="5 6">
    <name type="scientific">Paramuricea clavata</name>
    <name type="common">Red gorgonian</name>
    <name type="synonym">Violescent sea-whip</name>
    <dbReference type="NCBI Taxonomy" id="317549"/>
    <lineage>
        <taxon>Eukaryota</taxon>
        <taxon>Metazoa</taxon>
        <taxon>Cnidaria</taxon>
        <taxon>Anthozoa</taxon>
        <taxon>Octocorallia</taxon>
        <taxon>Malacalcyonacea</taxon>
        <taxon>Plexauridae</taxon>
        <taxon>Paramuricea</taxon>
    </lineage>
</organism>
<dbReference type="SMART" id="SM00575">
    <property type="entry name" value="ZnF_PMZ"/>
    <property type="match status" value="1"/>
</dbReference>
<protein>
    <submittedName>
        <fullName evidence="5">Calcium-responsive transcription factor</fullName>
    </submittedName>
</protein>
<dbReference type="AlphaFoldDB" id="A0A7D9M0L0"/>
<comment type="caution">
    <text evidence="5">The sequence shown here is derived from an EMBL/GenBank/DDBJ whole genome shotgun (WGS) entry which is preliminary data.</text>
</comment>
<name>A0A7D9M0L0_PARCT</name>
<keyword evidence="3" id="KW-0862">Zinc</keyword>
<accession>A0A7D9M0L0</accession>
<feature type="region of interest" description="Disordered" evidence="4">
    <location>
        <begin position="563"/>
        <end position="622"/>
    </location>
</feature>
<keyword evidence="2" id="KW-0863">Zinc-finger</keyword>
<dbReference type="GO" id="GO:0008270">
    <property type="term" value="F:zinc ion binding"/>
    <property type="evidence" value="ECO:0007669"/>
    <property type="project" value="UniProtKB-KW"/>
</dbReference>
<feature type="non-terminal residue" evidence="5">
    <location>
        <position position="859"/>
    </location>
</feature>
<dbReference type="PROSITE" id="PS50966">
    <property type="entry name" value="ZF_SWIM"/>
    <property type="match status" value="1"/>
</dbReference>
<feature type="compositionally biased region" description="Basic and acidic residues" evidence="4">
    <location>
        <begin position="583"/>
        <end position="596"/>
    </location>
</feature>
<dbReference type="Pfam" id="PF21056">
    <property type="entry name" value="ZSWIM1-3_RNaseH-like"/>
    <property type="match status" value="1"/>
</dbReference>
<dbReference type="Proteomes" id="UP001152795">
    <property type="component" value="Unassembled WGS sequence"/>
</dbReference>
<dbReference type="PANTHER" id="PTHR47456">
    <property type="entry name" value="PHD-TYPE DOMAIN-CONTAINING PROTEIN"/>
    <property type="match status" value="1"/>
</dbReference>
<dbReference type="OrthoDB" id="5988469at2759"/>
<dbReference type="InterPro" id="IPR048324">
    <property type="entry name" value="ZSWIM1-3_RNaseH-like"/>
</dbReference>
<dbReference type="InterPro" id="IPR006564">
    <property type="entry name" value="Znf_PMZ"/>
</dbReference>
<evidence type="ECO:0000256" key="4">
    <source>
        <dbReference type="SAM" id="MobiDB-lite"/>
    </source>
</evidence>